<reference evidence="1 2" key="1">
    <citation type="submission" date="2020-09" db="EMBL/GenBank/DDBJ databases">
        <title>De no assembly of potato wild relative species, Solanum commersonii.</title>
        <authorList>
            <person name="Cho K."/>
        </authorList>
    </citation>
    <scope>NUCLEOTIDE SEQUENCE [LARGE SCALE GENOMIC DNA]</scope>
    <source>
        <strain evidence="1">LZ3.2</strain>
        <tissue evidence="1">Leaf</tissue>
    </source>
</reference>
<keyword evidence="2" id="KW-1185">Reference proteome</keyword>
<dbReference type="AlphaFoldDB" id="A0A9J5ZD88"/>
<gene>
    <name evidence="1" type="ORF">H5410_022106</name>
</gene>
<dbReference type="Proteomes" id="UP000824120">
    <property type="component" value="Chromosome 4"/>
</dbReference>
<organism evidence="1 2">
    <name type="scientific">Solanum commersonii</name>
    <name type="common">Commerson's wild potato</name>
    <name type="synonym">Commerson's nightshade</name>
    <dbReference type="NCBI Taxonomy" id="4109"/>
    <lineage>
        <taxon>Eukaryota</taxon>
        <taxon>Viridiplantae</taxon>
        <taxon>Streptophyta</taxon>
        <taxon>Embryophyta</taxon>
        <taxon>Tracheophyta</taxon>
        <taxon>Spermatophyta</taxon>
        <taxon>Magnoliopsida</taxon>
        <taxon>eudicotyledons</taxon>
        <taxon>Gunneridae</taxon>
        <taxon>Pentapetalae</taxon>
        <taxon>asterids</taxon>
        <taxon>lamiids</taxon>
        <taxon>Solanales</taxon>
        <taxon>Solanaceae</taxon>
        <taxon>Solanoideae</taxon>
        <taxon>Solaneae</taxon>
        <taxon>Solanum</taxon>
    </lineage>
</organism>
<accession>A0A9J5ZD88</accession>
<comment type="caution">
    <text evidence="1">The sequence shown here is derived from an EMBL/GenBank/DDBJ whole genome shotgun (WGS) entry which is preliminary data.</text>
</comment>
<name>A0A9J5ZD88_SOLCO</name>
<evidence type="ECO:0000313" key="1">
    <source>
        <dbReference type="EMBL" id="KAG5610825.1"/>
    </source>
</evidence>
<evidence type="ECO:0000313" key="2">
    <source>
        <dbReference type="Proteomes" id="UP000824120"/>
    </source>
</evidence>
<protein>
    <recommendedName>
        <fullName evidence="3">Zinc finger PMZ-type domain-containing protein</fullName>
    </recommendedName>
</protein>
<dbReference type="EMBL" id="JACXVP010000004">
    <property type="protein sequence ID" value="KAG5610825.1"/>
    <property type="molecule type" value="Genomic_DNA"/>
</dbReference>
<evidence type="ECO:0008006" key="3">
    <source>
        <dbReference type="Google" id="ProtNLM"/>
    </source>
</evidence>
<sequence length="82" mass="9517">MTLVLIGCKTLKKRVEIREEILVHMPCSCIMISISLHNIVKFNLIETNGMRKKFICRTWDLTSIPCPHAIIAYLHDRQEPPD</sequence>
<proteinExistence type="predicted"/>